<accession>A0A1I7JNT3</accession>
<dbReference type="Proteomes" id="UP000198693">
    <property type="component" value="Unassembled WGS sequence"/>
</dbReference>
<dbReference type="OrthoDB" id="6181807at2"/>
<evidence type="ECO:0000313" key="1">
    <source>
        <dbReference type="EMBL" id="SFU86821.1"/>
    </source>
</evidence>
<name>A0A1I7JNT3_9GAMM</name>
<sequence length="189" mass="20760">MNVLHVTDEANRDACLARLCAEHYGKAAGLAPLVTFAGTRRVLFVEQAARLLALVNGEGAPLALALLVLDETGEGMTLALACSLTEDDEPRRRLINELALKAPLQVSAADADQEAFYRRCGITRWFSSGDSERIGVTSRHPARRLADLAATLRVDDEIVLRQFKHDPKTFESEKRRFVDGLAAFPETLT</sequence>
<gene>
    <name evidence="1" type="ORF">SAMN04487955_111116</name>
</gene>
<proteinExistence type="predicted"/>
<evidence type="ECO:0000313" key="2">
    <source>
        <dbReference type="Proteomes" id="UP000198693"/>
    </source>
</evidence>
<keyword evidence="2" id="KW-1185">Reference proteome</keyword>
<dbReference type="RefSeq" id="WP_089796806.1">
    <property type="nucleotide sequence ID" value="NZ_FPBP01000011.1"/>
</dbReference>
<dbReference type="EMBL" id="FPBP01000011">
    <property type="protein sequence ID" value="SFU86821.1"/>
    <property type="molecule type" value="Genomic_DNA"/>
</dbReference>
<dbReference type="STRING" id="463301.SAMN04487955_111116"/>
<organism evidence="1 2">
    <name type="scientific">Halomonas korlensis</name>
    <dbReference type="NCBI Taxonomy" id="463301"/>
    <lineage>
        <taxon>Bacteria</taxon>
        <taxon>Pseudomonadati</taxon>
        <taxon>Pseudomonadota</taxon>
        <taxon>Gammaproteobacteria</taxon>
        <taxon>Oceanospirillales</taxon>
        <taxon>Halomonadaceae</taxon>
        <taxon>Halomonas</taxon>
    </lineage>
</organism>
<reference evidence="2" key="1">
    <citation type="submission" date="2016-10" db="EMBL/GenBank/DDBJ databases">
        <authorList>
            <person name="Varghese N."/>
            <person name="Submissions S."/>
        </authorList>
    </citation>
    <scope>NUCLEOTIDE SEQUENCE [LARGE SCALE GENOMIC DNA]</scope>
    <source>
        <strain evidence="2">CGMCC 1.6981</strain>
    </source>
</reference>
<dbReference type="AlphaFoldDB" id="A0A1I7JNT3"/>
<protein>
    <submittedName>
        <fullName evidence="1">Uncharacterized protein</fullName>
    </submittedName>
</protein>